<proteinExistence type="predicted"/>
<organism evidence="1 2">
    <name type="scientific">Mangrovimicrobium sediminis</name>
    <dbReference type="NCBI Taxonomy" id="2562682"/>
    <lineage>
        <taxon>Bacteria</taxon>
        <taxon>Pseudomonadati</taxon>
        <taxon>Pseudomonadota</taxon>
        <taxon>Gammaproteobacteria</taxon>
        <taxon>Cellvibrionales</taxon>
        <taxon>Halieaceae</taxon>
        <taxon>Mangrovimicrobium</taxon>
    </lineage>
</organism>
<name>A0A4Z0M9T6_9GAMM</name>
<evidence type="ECO:0000313" key="2">
    <source>
        <dbReference type="Proteomes" id="UP000298050"/>
    </source>
</evidence>
<keyword evidence="2" id="KW-1185">Reference proteome</keyword>
<protein>
    <submittedName>
        <fullName evidence="1">Uncharacterized protein</fullName>
    </submittedName>
</protein>
<gene>
    <name evidence="1" type="ORF">E4634_01435</name>
</gene>
<accession>A0A4Z0M9T6</accession>
<dbReference type="Proteomes" id="UP000298050">
    <property type="component" value="Unassembled WGS sequence"/>
</dbReference>
<reference evidence="1 2" key="1">
    <citation type="submission" date="2019-04" db="EMBL/GenBank/DDBJ databases">
        <title>Taxonomy of novel Haliea sp. from mangrove soil of West Coast of India.</title>
        <authorList>
            <person name="Verma A."/>
            <person name="Kumar P."/>
            <person name="Krishnamurthi S."/>
        </authorList>
    </citation>
    <scope>NUCLEOTIDE SEQUENCE [LARGE SCALE GENOMIC DNA]</scope>
    <source>
        <strain evidence="1 2">SAOS-164</strain>
    </source>
</reference>
<evidence type="ECO:0000313" key="1">
    <source>
        <dbReference type="EMBL" id="TGD76279.1"/>
    </source>
</evidence>
<dbReference type="EMBL" id="SRLE01000001">
    <property type="protein sequence ID" value="TGD76279.1"/>
    <property type="molecule type" value="Genomic_DNA"/>
</dbReference>
<dbReference type="AlphaFoldDB" id="A0A4Z0M9T6"/>
<comment type="caution">
    <text evidence="1">The sequence shown here is derived from an EMBL/GenBank/DDBJ whole genome shotgun (WGS) entry which is preliminary data.</text>
</comment>
<sequence>MGSSKGAELALSLASRQPGIAIALMDNGAVEYAKIGVEDIDGPIL</sequence>